<dbReference type="SMART" id="SM00486">
    <property type="entry name" value="POLBc"/>
    <property type="match status" value="1"/>
</dbReference>
<dbReference type="EMBL" id="JAVXUP010001143">
    <property type="protein sequence ID" value="KAK3015454.1"/>
    <property type="molecule type" value="Genomic_DNA"/>
</dbReference>
<name>A0AA88VXJ1_9ASTE</name>
<dbReference type="Proteomes" id="UP001188597">
    <property type="component" value="Unassembled WGS sequence"/>
</dbReference>
<keyword evidence="3" id="KW-0548">Nucleotidyltransferase</keyword>
<dbReference type="SUPFAM" id="SSF53098">
    <property type="entry name" value="Ribonuclease H-like"/>
    <property type="match status" value="1"/>
</dbReference>
<dbReference type="GO" id="GO:1902975">
    <property type="term" value="P:mitotic DNA replication initiation"/>
    <property type="evidence" value="ECO:0007669"/>
    <property type="project" value="TreeGrafter"/>
</dbReference>
<dbReference type="PANTHER" id="PTHR45861:SF1">
    <property type="entry name" value="DNA POLYMERASE ALPHA CATALYTIC SUBUNIT"/>
    <property type="match status" value="1"/>
</dbReference>
<evidence type="ECO:0000256" key="3">
    <source>
        <dbReference type="ARBA" id="ARBA00022695"/>
    </source>
</evidence>
<evidence type="ECO:0000259" key="5">
    <source>
        <dbReference type="Pfam" id="PF00136"/>
    </source>
</evidence>
<evidence type="ECO:0000259" key="6">
    <source>
        <dbReference type="Pfam" id="PF03104"/>
    </source>
</evidence>
<dbReference type="GO" id="GO:0003697">
    <property type="term" value="F:single-stranded DNA binding"/>
    <property type="evidence" value="ECO:0007669"/>
    <property type="project" value="TreeGrafter"/>
</dbReference>
<dbReference type="InterPro" id="IPR006172">
    <property type="entry name" value="DNA-dir_DNA_pol_B"/>
</dbReference>
<protein>
    <recommendedName>
        <fullName evidence="1">DNA-directed DNA polymerase</fullName>
        <ecNumber evidence="1">2.7.7.7</ecNumber>
    </recommendedName>
</protein>
<feature type="domain" description="DNA-directed DNA polymerase family B exonuclease" evidence="6">
    <location>
        <begin position="60"/>
        <end position="285"/>
    </location>
</feature>
<evidence type="ECO:0000313" key="7">
    <source>
        <dbReference type="EMBL" id="KAK3015454.1"/>
    </source>
</evidence>
<evidence type="ECO:0000256" key="1">
    <source>
        <dbReference type="ARBA" id="ARBA00012417"/>
    </source>
</evidence>
<evidence type="ECO:0000313" key="8">
    <source>
        <dbReference type="Proteomes" id="UP001188597"/>
    </source>
</evidence>
<sequence length="518" mass="57783">MHLSDLTYLLGKITSSRSIIHIRYEYSGQVPTHLTLNGLGYVDVQLTDMMKPVSCKGVSLISWCRFEVTIDSPSDIQVSTNSKHTAEIPPVVVTAINLKTIINDKQNINEIVSASVICCHKTKIDTPMLKTEWKRPGMLSHFTVVRKLEGGIFPMGFTKEARDKNSKAGSDVISFESRPVSTFKFYLYVSSSRCHLLCDVLVGHNISGFDLDVLLHRAQACRVPSSMWSKVGRLKRSVMPKLTKGSTTFGSGASPGIMSCVAGRVLCDTFLCSRELLKEVSYSLTQLAKTQLGEDRKEISPHDIPQMLQSSESLIELIRYGEKDAWLSMELMFHLSLLPLTRQLTNISGNLWGKTLQGARAQRVEYLLLHAFHAKKFIVPDKFSSYPKEIKLSKRKLNDVTEDKGTDDIAADDAYFGNEVLRNDHGKTKKGPGYLGGLVLEPKIGGRPKKPSFAVKQWGLPPKNYSARHLEDLTDCGESAGKEKRCKDVKIAESVRGLRRRLILMPSLLALLLTEQDL</sequence>
<dbReference type="Pfam" id="PF00136">
    <property type="entry name" value="DNA_pol_B"/>
    <property type="match status" value="1"/>
</dbReference>
<keyword evidence="8" id="KW-1185">Reference proteome</keyword>
<dbReference type="AlphaFoldDB" id="A0AA88VXJ1"/>
<dbReference type="GO" id="GO:0000166">
    <property type="term" value="F:nucleotide binding"/>
    <property type="evidence" value="ECO:0007669"/>
    <property type="project" value="InterPro"/>
</dbReference>
<evidence type="ECO:0000256" key="2">
    <source>
        <dbReference type="ARBA" id="ARBA00022679"/>
    </source>
</evidence>
<dbReference type="InterPro" id="IPR036397">
    <property type="entry name" value="RNaseH_sf"/>
</dbReference>
<dbReference type="GO" id="GO:0005658">
    <property type="term" value="C:alpha DNA polymerase:primase complex"/>
    <property type="evidence" value="ECO:0007669"/>
    <property type="project" value="TreeGrafter"/>
</dbReference>
<comment type="caution">
    <text evidence="7">The sequence shown here is derived from an EMBL/GenBank/DDBJ whole genome shotgun (WGS) entry which is preliminary data.</text>
</comment>
<gene>
    <name evidence="7" type="ORF">RJ639_006816</name>
</gene>
<organism evidence="7 8">
    <name type="scientific">Escallonia herrerae</name>
    <dbReference type="NCBI Taxonomy" id="1293975"/>
    <lineage>
        <taxon>Eukaryota</taxon>
        <taxon>Viridiplantae</taxon>
        <taxon>Streptophyta</taxon>
        <taxon>Embryophyta</taxon>
        <taxon>Tracheophyta</taxon>
        <taxon>Spermatophyta</taxon>
        <taxon>Magnoliopsida</taxon>
        <taxon>eudicotyledons</taxon>
        <taxon>Gunneridae</taxon>
        <taxon>Pentapetalae</taxon>
        <taxon>asterids</taxon>
        <taxon>campanulids</taxon>
        <taxon>Escalloniales</taxon>
        <taxon>Escalloniaceae</taxon>
        <taxon>Escallonia</taxon>
    </lineage>
</organism>
<feature type="domain" description="DNA-directed DNA polymerase family B multifunctional" evidence="5">
    <location>
        <begin position="351"/>
        <end position="445"/>
    </location>
</feature>
<evidence type="ECO:0000256" key="4">
    <source>
        <dbReference type="ARBA" id="ARBA00022932"/>
    </source>
</evidence>
<keyword evidence="4" id="KW-0239">DNA-directed DNA polymerase</keyword>
<dbReference type="Pfam" id="PF03104">
    <property type="entry name" value="DNA_pol_B_exo1"/>
    <property type="match status" value="1"/>
</dbReference>
<dbReference type="GO" id="GO:0006273">
    <property type="term" value="P:lagging strand elongation"/>
    <property type="evidence" value="ECO:0007669"/>
    <property type="project" value="TreeGrafter"/>
</dbReference>
<dbReference type="GO" id="GO:0003682">
    <property type="term" value="F:chromatin binding"/>
    <property type="evidence" value="ECO:0007669"/>
    <property type="project" value="TreeGrafter"/>
</dbReference>
<dbReference type="GO" id="GO:0003688">
    <property type="term" value="F:DNA replication origin binding"/>
    <property type="evidence" value="ECO:0007669"/>
    <property type="project" value="TreeGrafter"/>
</dbReference>
<dbReference type="Gene3D" id="3.30.420.10">
    <property type="entry name" value="Ribonuclease H-like superfamily/Ribonuclease H"/>
    <property type="match status" value="1"/>
</dbReference>
<reference evidence="7" key="1">
    <citation type="submission" date="2022-12" db="EMBL/GenBank/DDBJ databases">
        <title>Draft genome assemblies for two species of Escallonia (Escalloniales).</title>
        <authorList>
            <person name="Chanderbali A."/>
            <person name="Dervinis C."/>
            <person name="Anghel I."/>
            <person name="Soltis D."/>
            <person name="Soltis P."/>
            <person name="Zapata F."/>
        </authorList>
    </citation>
    <scope>NUCLEOTIDE SEQUENCE</scope>
    <source>
        <strain evidence="7">UCBG64.0493</strain>
        <tissue evidence="7">Leaf</tissue>
    </source>
</reference>
<proteinExistence type="predicted"/>
<dbReference type="InterPro" id="IPR012337">
    <property type="entry name" value="RNaseH-like_sf"/>
</dbReference>
<dbReference type="GO" id="GO:0003887">
    <property type="term" value="F:DNA-directed DNA polymerase activity"/>
    <property type="evidence" value="ECO:0007669"/>
    <property type="project" value="UniProtKB-KW"/>
</dbReference>
<accession>A0AA88VXJ1</accession>
<keyword evidence="2" id="KW-0808">Transferase</keyword>
<dbReference type="FunFam" id="3.30.420.10:FF:000043">
    <property type="entry name" value="DNA polymerase"/>
    <property type="match status" value="1"/>
</dbReference>
<dbReference type="CDD" id="cd05776">
    <property type="entry name" value="DNA_polB_alpha_exo"/>
    <property type="match status" value="1"/>
</dbReference>
<dbReference type="InterPro" id="IPR006133">
    <property type="entry name" value="DNA-dir_DNA_pol_B_exonuc"/>
</dbReference>
<dbReference type="InterPro" id="IPR006134">
    <property type="entry name" value="DNA-dir_DNA_pol_B_multi_dom"/>
</dbReference>
<dbReference type="PANTHER" id="PTHR45861">
    <property type="entry name" value="DNA POLYMERASE ALPHA CATALYTIC SUBUNIT"/>
    <property type="match status" value="1"/>
</dbReference>
<dbReference type="GO" id="GO:0006272">
    <property type="term" value="P:leading strand elongation"/>
    <property type="evidence" value="ECO:0007669"/>
    <property type="project" value="TreeGrafter"/>
</dbReference>
<dbReference type="EC" id="2.7.7.7" evidence="1"/>